<evidence type="ECO:0000313" key="2">
    <source>
        <dbReference type="EMBL" id="KUM77051.1"/>
    </source>
</evidence>
<comment type="caution">
    <text evidence="2">The sequence shown here is derived from an EMBL/GenBank/DDBJ whole genome shotgun (WGS) entry which is preliminary data.</text>
</comment>
<reference evidence="2 3" key="1">
    <citation type="submission" date="2015-10" db="EMBL/GenBank/DDBJ databases">
        <title>Draft genome sequence of Streptomyces curacoi DSM 40107, type strain for the species Streptomyces curacoi.</title>
        <authorList>
            <person name="Ruckert C."/>
            <person name="Winkler A."/>
            <person name="Kalinowski J."/>
            <person name="Kampfer P."/>
            <person name="Glaeser S."/>
        </authorList>
    </citation>
    <scope>NUCLEOTIDE SEQUENCE [LARGE SCALE GENOMIC DNA]</scope>
    <source>
        <strain evidence="2 3">DSM 40107</strain>
    </source>
</reference>
<dbReference type="InterPro" id="IPR014862">
    <property type="entry name" value="TrwC"/>
</dbReference>
<feature type="domain" description="TrwC relaxase" evidence="1">
    <location>
        <begin position="11"/>
        <end position="78"/>
    </location>
</feature>
<dbReference type="SUPFAM" id="SSF55464">
    <property type="entry name" value="Origin of replication-binding domain, RBD-like"/>
    <property type="match status" value="1"/>
</dbReference>
<dbReference type="EMBL" id="LMWJ01000008">
    <property type="protein sequence ID" value="KUM77051.1"/>
    <property type="molecule type" value="Genomic_DNA"/>
</dbReference>
<keyword evidence="3" id="KW-1185">Reference proteome</keyword>
<sequence>MPRSPPTRRSTLYTLYFMEEVSARLGWAWEPREVTPGRRPGMEIAGIDQRLIGWQSTRRQQIADAMPVLVADYEETHGTWGGWARRFPP</sequence>
<evidence type="ECO:0000313" key="3">
    <source>
        <dbReference type="Proteomes" id="UP000054024"/>
    </source>
</evidence>
<organism evidence="2 3">
    <name type="scientific">Streptomyces curacoi</name>
    <dbReference type="NCBI Taxonomy" id="146536"/>
    <lineage>
        <taxon>Bacteria</taxon>
        <taxon>Bacillati</taxon>
        <taxon>Actinomycetota</taxon>
        <taxon>Actinomycetes</taxon>
        <taxon>Kitasatosporales</taxon>
        <taxon>Streptomycetaceae</taxon>
        <taxon>Streptomyces</taxon>
    </lineage>
</organism>
<name>A0A117PC86_9ACTN</name>
<protein>
    <recommendedName>
        <fullName evidence="1">TrwC relaxase domain-containing protein</fullName>
    </recommendedName>
</protein>
<dbReference type="Pfam" id="PF08751">
    <property type="entry name" value="TrwC"/>
    <property type="match status" value="1"/>
</dbReference>
<dbReference type="Proteomes" id="UP000054024">
    <property type="component" value="Unassembled WGS sequence"/>
</dbReference>
<accession>A0A117PC86</accession>
<gene>
    <name evidence="2" type="ORF">AQI70_14020</name>
</gene>
<evidence type="ECO:0000259" key="1">
    <source>
        <dbReference type="Pfam" id="PF08751"/>
    </source>
</evidence>
<dbReference type="AlphaFoldDB" id="A0A117PC86"/>
<dbReference type="STRING" id="146536.AQI70_14020"/>
<proteinExistence type="predicted"/>